<dbReference type="EMBL" id="WSEK01000004">
    <property type="protein sequence ID" value="MVQ50732.1"/>
    <property type="molecule type" value="Genomic_DNA"/>
</dbReference>
<dbReference type="SUPFAM" id="SSF54106">
    <property type="entry name" value="LysM domain"/>
    <property type="match status" value="1"/>
</dbReference>
<reference evidence="4 5" key="1">
    <citation type="submission" date="2019-12" db="EMBL/GenBank/DDBJ databases">
        <authorList>
            <person name="Huq M.A."/>
        </authorList>
    </citation>
    <scope>NUCLEOTIDE SEQUENCE [LARGE SCALE GENOMIC DNA]</scope>
    <source>
        <strain evidence="4 5">MAH-18</strain>
    </source>
</reference>
<keyword evidence="2" id="KW-0812">Transmembrane</keyword>
<dbReference type="CDD" id="cd00118">
    <property type="entry name" value="LysM"/>
    <property type="match status" value="1"/>
</dbReference>
<evidence type="ECO:0000256" key="1">
    <source>
        <dbReference type="SAM" id="MobiDB-lite"/>
    </source>
</evidence>
<gene>
    <name evidence="4" type="ORF">GON03_16225</name>
</gene>
<feature type="transmembrane region" description="Helical" evidence="2">
    <location>
        <begin position="83"/>
        <end position="101"/>
    </location>
</feature>
<dbReference type="AlphaFoldDB" id="A0A6L6XVB1"/>
<feature type="compositionally biased region" description="Polar residues" evidence="1">
    <location>
        <begin position="27"/>
        <end position="41"/>
    </location>
</feature>
<proteinExistence type="predicted"/>
<evidence type="ECO:0000313" key="4">
    <source>
        <dbReference type="EMBL" id="MVQ50732.1"/>
    </source>
</evidence>
<dbReference type="SMART" id="SM00257">
    <property type="entry name" value="LysM"/>
    <property type="match status" value="1"/>
</dbReference>
<comment type="caution">
    <text evidence="4">The sequence shown here is derived from an EMBL/GenBank/DDBJ whole genome shotgun (WGS) entry which is preliminary data.</text>
</comment>
<dbReference type="Proteomes" id="UP000473525">
    <property type="component" value="Unassembled WGS sequence"/>
</dbReference>
<evidence type="ECO:0000313" key="5">
    <source>
        <dbReference type="Proteomes" id="UP000473525"/>
    </source>
</evidence>
<accession>A0A6L6XVB1</accession>
<evidence type="ECO:0000259" key="3">
    <source>
        <dbReference type="PROSITE" id="PS51782"/>
    </source>
</evidence>
<keyword evidence="2" id="KW-0472">Membrane</keyword>
<dbReference type="PROSITE" id="PS51782">
    <property type="entry name" value="LYSM"/>
    <property type="match status" value="1"/>
</dbReference>
<dbReference type="Pfam" id="PF01476">
    <property type="entry name" value="LysM"/>
    <property type="match status" value="1"/>
</dbReference>
<evidence type="ECO:0000256" key="2">
    <source>
        <dbReference type="SAM" id="Phobius"/>
    </source>
</evidence>
<feature type="domain" description="LysM" evidence="3">
    <location>
        <begin position="117"/>
        <end position="166"/>
    </location>
</feature>
<keyword evidence="5" id="KW-1185">Reference proteome</keyword>
<keyword evidence="2" id="KW-1133">Transmembrane helix</keyword>
<feature type="region of interest" description="Disordered" evidence="1">
    <location>
        <begin position="19"/>
        <end position="51"/>
    </location>
</feature>
<dbReference type="InterPro" id="IPR036779">
    <property type="entry name" value="LysM_dom_sf"/>
</dbReference>
<protein>
    <submittedName>
        <fullName evidence="4">LysM peptidoglycan-binding domain-containing protein</fullName>
    </submittedName>
</protein>
<sequence length="169" mass="17487">MCSIERLIERAVQTGPRALSVAASRTGLDTNTDPRPATTASHFPRRSPMSTMTIDQMLSPSLGHGKPAVRPRSTVRLTRRGRAVVVLVALLAVLAVGLVVASSSVATGEGGTAEPTRVVQVSPGDTLWDIAAAIAGDGDVRAMVAQISKLNALDSGMVAAGQRLLVPVD</sequence>
<organism evidence="4 5">
    <name type="scientific">Nocardioides agri</name>
    <dbReference type="NCBI Taxonomy" id="2682843"/>
    <lineage>
        <taxon>Bacteria</taxon>
        <taxon>Bacillati</taxon>
        <taxon>Actinomycetota</taxon>
        <taxon>Actinomycetes</taxon>
        <taxon>Propionibacteriales</taxon>
        <taxon>Nocardioidaceae</taxon>
        <taxon>Nocardioides</taxon>
    </lineage>
</organism>
<name>A0A6L6XVB1_9ACTN</name>
<dbReference type="InterPro" id="IPR018392">
    <property type="entry name" value="LysM"/>
</dbReference>
<dbReference type="Gene3D" id="3.10.350.10">
    <property type="entry name" value="LysM domain"/>
    <property type="match status" value="1"/>
</dbReference>